<dbReference type="EMBL" id="CP071872">
    <property type="protein sequence ID" value="UNM12003.1"/>
    <property type="molecule type" value="Genomic_DNA"/>
</dbReference>
<dbReference type="InterPro" id="IPR028994">
    <property type="entry name" value="Integrin_alpha_N"/>
</dbReference>
<dbReference type="NCBIfam" id="NF033679">
    <property type="entry name" value="DNRLRE_dom"/>
    <property type="match status" value="1"/>
</dbReference>
<feature type="transmembrane region" description="Helical" evidence="2">
    <location>
        <begin position="45"/>
        <end position="66"/>
    </location>
</feature>
<keyword evidence="4" id="KW-1185">Reference proteome</keyword>
<keyword evidence="2" id="KW-1133">Transmembrane helix</keyword>
<sequence length="1123" mass="118479">MPGNGRVAEDKQQRGINRLLVNRSGRESRTVEGLRLIRALPRRTTAGVAALVAAALGATLLIPQWVGEDGAADRAPVRAASPVGESAAQAEAVRTGKRVEVTSLRGATSTTYALPDRSFELTAHAAPVRAKVNGKWRPIDTALERTKRGWAPKAAADPVVFSDGNGSTGTGHSAGSVARTTAKHAAYTVSTTTSSYGLETVADETTEYTDLVTFTSEGHEITIGWPGELPEPVVDGASALYRDVFDGVDLMLTARDSGFGHVLIVHSPEAAANPELDRISYRLTSPDLTFHLDPVTKAVSAKDSKGQEIAGSPTPFMWDSAGKPAVTEGADPQPGEPSAPAASRAPSNSAEPAAAKPSAADASGAGTFALPQLSGPEPGTHRAVGNAAMTGQGARSAVLTIVPDRALLDSANTVWPAFIDPSVYGKTKNWTTTYAKHPDSSFYDGANYNTGTTEARVGYESTTGGLSRSFFRLGWSSAFKGATVSSATIKLLETYSWSCEAREVQLWHTDGISSGTTWNRQPAWKTELGRKSFAHGYNSSCPDAYVTYDGKAIAQDAADAGWTNFTIGLRASTENSSYSWKKFKAEGESAPKITIVYNRKPAEPSQLHMTPGPDCDTTAPYASVGKSDLVFDAKSTDPDGDLKYLDFEVWQSGSTARVHDGNVAVDSTGKASISLDGADGTETKFVNGKTYFWRVRALDNSGAASTYAPAGTVDCGFVYDSTAPNSPDVSSAQFPMADDEQQPWSTVPFGTGGDFKMTPAATGDGTVRFVYSFNFESYHLGATVADAADGVPLSPPYAGPNILYVKSVDAAGNMSPTATKYLHYVRPRDSGDQPGDVNGDTYDDLLAVDSTGNLRSYGGDSRGDLHVHTAAAHDGGKPLPDGFWKGSDGSPTTLISHTADWYPGDGITDMLARTPDGKLSLYPGDGYGSFDIRRRLDVLLPANAPDPATLTEIVTTEDITGDKLPDVFAIAGDDLWAFTGYTGGAFKEARLLHDAAWADRDILTVADFTGDGVADMLFRAEYADRGLQLRHGKPAAGGGVDLNSLALAGNSATGKDEVYGTAGWGKASMPLLRGTPDATGDGIPDFWAVTPDGKLWFYPGGRTAHGSRYQVGEIGWTSMLTLG</sequence>
<proteinExistence type="predicted"/>
<accession>A0ABY3WHE0</accession>
<evidence type="ECO:0000256" key="1">
    <source>
        <dbReference type="SAM" id="MobiDB-lite"/>
    </source>
</evidence>
<organism evidence="3 4">
    <name type="scientific">Streptomyces formicae</name>
    <dbReference type="NCBI Taxonomy" id="1616117"/>
    <lineage>
        <taxon>Bacteria</taxon>
        <taxon>Bacillati</taxon>
        <taxon>Actinomycetota</taxon>
        <taxon>Actinomycetes</taxon>
        <taxon>Kitasatosporales</taxon>
        <taxon>Streptomycetaceae</taxon>
        <taxon>Streptomyces</taxon>
    </lineage>
</organism>
<reference evidence="3 4" key="1">
    <citation type="submission" date="2021-03" db="EMBL/GenBank/DDBJ databases">
        <title>Complete genome of Streptomyces formicae strain 1H-GS9 (DSM 100524).</title>
        <authorList>
            <person name="Atanasov K.E."/>
            <person name="Altabella T."/>
            <person name="Ferrer A."/>
        </authorList>
    </citation>
    <scope>NUCLEOTIDE SEQUENCE [LARGE SCALE GENOMIC DNA]</scope>
    <source>
        <strain evidence="3 4">1H-GS9</strain>
    </source>
</reference>
<evidence type="ECO:0000313" key="4">
    <source>
        <dbReference type="Proteomes" id="UP000828924"/>
    </source>
</evidence>
<keyword evidence="2" id="KW-0812">Transmembrane</keyword>
<dbReference type="Proteomes" id="UP000828924">
    <property type="component" value="Chromosome"/>
</dbReference>
<evidence type="ECO:0000256" key="2">
    <source>
        <dbReference type="SAM" id="Phobius"/>
    </source>
</evidence>
<gene>
    <name evidence="3" type="ORF">J4032_11025</name>
</gene>
<name>A0ABY3WHE0_9ACTN</name>
<keyword evidence="2" id="KW-0472">Membrane</keyword>
<evidence type="ECO:0000313" key="3">
    <source>
        <dbReference type="EMBL" id="UNM12003.1"/>
    </source>
</evidence>
<feature type="compositionally biased region" description="Low complexity" evidence="1">
    <location>
        <begin position="338"/>
        <end position="365"/>
    </location>
</feature>
<feature type="region of interest" description="Disordered" evidence="1">
    <location>
        <begin position="299"/>
        <end position="385"/>
    </location>
</feature>
<dbReference type="SUPFAM" id="SSF69318">
    <property type="entry name" value="Integrin alpha N-terminal domain"/>
    <property type="match status" value="1"/>
</dbReference>
<protein>
    <submittedName>
        <fullName evidence="3">VCBS repeat-containing protein</fullName>
    </submittedName>
</protein>